<dbReference type="STRING" id="1330330.IX53_06370"/>
<accession>A0A0G2ZFF9</accession>
<organism evidence="1 2">
    <name type="scientific">Kosmotoga pacifica</name>
    <dbReference type="NCBI Taxonomy" id="1330330"/>
    <lineage>
        <taxon>Bacteria</taxon>
        <taxon>Thermotogati</taxon>
        <taxon>Thermotogota</taxon>
        <taxon>Thermotogae</taxon>
        <taxon>Kosmotogales</taxon>
        <taxon>Kosmotogaceae</taxon>
        <taxon>Kosmotoga</taxon>
    </lineage>
</organism>
<sequence length="424" mass="47844">MKMFRKIFMVLIIVIPVMSLSLPLYESDYVPGMIRYEFKIVDIAYELSSELNLEELIISNGSLEQNYLSLIPITESSGKLMVVLKEIFARVGYTSSENYYRIEVGPEIVTTMGNPGSLSFQKDKFNIRDYAYTRDIVLISVLPEKRDNGHRLYSRLNVYISGEYSVRLTTIVRHKEDEWVPVALLQYKQNQETGKTAGTGNRSFNRYAILSLCAREIIPESTTSGRDLFVWSDMSGLDTLFSPAQRSKYPRSSYLDLLFGFTQLGLNKFSGELSLMVANSVILGIGLEFDALASSISSLNLFTGITGEDGLLLKLSGSYIPEEIEERKINLLIGFEDITQPNDVLRLGAAWYPLTIYPFETGENAFELTNYWSFEGGVISKTGVLLSVKIDGNPLPNRISAKVGYATESFEFSVGFYFELELWE</sequence>
<gene>
    <name evidence="1" type="ORF">IX53_06370</name>
</gene>
<dbReference type="Proteomes" id="UP000035159">
    <property type="component" value="Chromosome"/>
</dbReference>
<reference evidence="1 2" key="1">
    <citation type="submission" date="2015-04" db="EMBL/GenBank/DDBJ databases">
        <title>Complete Genome Sequence of Kosmotoga pacifica SLHLJ1.</title>
        <authorList>
            <person name="Jiang L.J."/>
            <person name="Shao Z.Z."/>
            <person name="Jebbar M."/>
        </authorList>
    </citation>
    <scope>NUCLEOTIDE SEQUENCE [LARGE SCALE GENOMIC DNA]</scope>
    <source>
        <strain evidence="1 2">SLHLJ1</strain>
    </source>
</reference>
<evidence type="ECO:0000313" key="1">
    <source>
        <dbReference type="EMBL" id="AKI97503.1"/>
    </source>
</evidence>
<dbReference type="EMBL" id="CP011232">
    <property type="protein sequence ID" value="AKI97503.1"/>
    <property type="molecule type" value="Genomic_DNA"/>
</dbReference>
<dbReference type="PATRIC" id="fig|1330330.3.peg.1290"/>
<name>A0A0G2ZFF9_9BACT</name>
<dbReference type="KEGG" id="kpf:IX53_06370"/>
<protein>
    <submittedName>
        <fullName evidence="1">Uncharacterized protein</fullName>
    </submittedName>
</protein>
<dbReference type="AlphaFoldDB" id="A0A0G2ZFF9"/>
<proteinExistence type="predicted"/>
<evidence type="ECO:0000313" key="2">
    <source>
        <dbReference type="Proteomes" id="UP000035159"/>
    </source>
</evidence>
<keyword evidence="2" id="KW-1185">Reference proteome</keyword>